<dbReference type="GO" id="GO:0003700">
    <property type="term" value="F:DNA-binding transcription factor activity"/>
    <property type="evidence" value="ECO:0007669"/>
    <property type="project" value="TreeGrafter"/>
</dbReference>
<gene>
    <name evidence="5" type="ORF">CDN99_07755</name>
</gene>
<dbReference type="InterPro" id="IPR014710">
    <property type="entry name" value="RmlC-like_jellyroll"/>
</dbReference>
<keyword evidence="3" id="KW-0804">Transcription</keyword>
<dbReference type="PROSITE" id="PS50042">
    <property type="entry name" value="CNMP_BINDING_3"/>
    <property type="match status" value="1"/>
</dbReference>
<evidence type="ECO:0000256" key="3">
    <source>
        <dbReference type="ARBA" id="ARBA00023163"/>
    </source>
</evidence>
<dbReference type="SUPFAM" id="SSF51206">
    <property type="entry name" value="cAMP-binding domain-like"/>
    <property type="match status" value="1"/>
</dbReference>
<dbReference type="SMART" id="SM00100">
    <property type="entry name" value="cNMP"/>
    <property type="match status" value="1"/>
</dbReference>
<evidence type="ECO:0000256" key="2">
    <source>
        <dbReference type="ARBA" id="ARBA00023125"/>
    </source>
</evidence>
<dbReference type="InterPro" id="IPR018490">
    <property type="entry name" value="cNMP-bd_dom_sf"/>
</dbReference>
<evidence type="ECO:0000313" key="5">
    <source>
        <dbReference type="EMBL" id="OWQ92226.1"/>
    </source>
</evidence>
<dbReference type="SUPFAM" id="SSF46785">
    <property type="entry name" value="Winged helix' DNA-binding domain"/>
    <property type="match status" value="1"/>
</dbReference>
<reference evidence="5 6" key="1">
    <citation type="journal article" date="2008" name="Int. J. Syst. Evol. Microbiol.">
        <title>Description of Roseateles aquatilis sp. nov. and Roseateles terrae sp. nov., in the class Betaproteobacteria, and emended description of the genus Roseateles.</title>
        <authorList>
            <person name="Gomila M."/>
            <person name="Bowien B."/>
            <person name="Falsen E."/>
            <person name="Moore E.R."/>
            <person name="Lalucat J."/>
        </authorList>
    </citation>
    <scope>NUCLEOTIDE SEQUENCE [LARGE SCALE GENOMIC DNA]</scope>
    <source>
        <strain evidence="5 6">CCUG 48205</strain>
    </source>
</reference>
<dbReference type="AlphaFoldDB" id="A0A246JHU1"/>
<comment type="caution">
    <text evidence="5">The sequence shown here is derived from an EMBL/GenBank/DDBJ whole genome shotgun (WGS) entry which is preliminary data.</text>
</comment>
<dbReference type="InterPro" id="IPR000595">
    <property type="entry name" value="cNMP-bd_dom"/>
</dbReference>
<evidence type="ECO:0000256" key="1">
    <source>
        <dbReference type="ARBA" id="ARBA00023015"/>
    </source>
</evidence>
<keyword evidence="6" id="KW-1185">Reference proteome</keyword>
<dbReference type="PANTHER" id="PTHR24567:SF74">
    <property type="entry name" value="HTH-TYPE TRANSCRIPTIONAL REGULATOR ARCR"/>
    <property type="match status" value="1"/>
</dbReference>
<dbReference type="Proteomes" id="UP000197468">
    <property type="component" value="Unassembled WGS sequence"/>
</dbReference>
<dbReference type="GO" id="GO:0005829">
    <property type="term" value="C:cytosol"/>
    <property type="evidence" value="ECO:0007669"/>
    <property type="project" value="TreeGrafter"/>
</dbReference>
<evidence type="ECO:0000313" key="6">
    <source>
        <dbReference type="Proteomes" id="UP000197468"/>
    </source>
</evidence>
<dbReference type="InterPro" id="IPR036388">
    <property type="entry name" value="WH-like_DNA-bd_sf"/>
</dbReference>
<dbReference type="Gene3D" id="2.60.120.10">
    <property type="entry name" value="Jelly Rolls"/>
    <property type="match status" value="1"/>
</dbReference>
<protein>
    <submittedName>
        <fullName evidence="5">Crp/Fnr family transcriptional regulator</fullName>
    </submittedName>
</protein>
<accession>A0A246JHU1</accession>
<organism evidence="5 6">
    <name type="scientific">Roseateles aquatilis</name>
    <dbReference type="NCBI Taxonomy" id="431061"/>
    <lineage>
        <taxon>Bacteria</taxon>
        <taxon>Pseudomonadati</taxon>
        <taxon>Pseudomonadota</taxon>
        <taxon>Betaproteobacteria</taxon>
        <taxon>Burkholderiales</taxon>
        <taxon>Sphaerotilaceae</taxon>
        <taxon>Roseateles</taxon>
    </lineage>
</organism>
<keyword evidence="1" id="KW-0805">Transcription regulation</keyword>
<dbReference type="Gene3D" id="1.10.10.10">
    <property type="entry name" value="Winged helix-like DNA-binding domain superfamily/Winged helix DNA-binding domain"/>
    <property type="match status" value="1"/>
</dbReference>
<dbReference type="GO" id="GO:0003677">
    <property type="term" value="F:DNA binding"/>
    <property type="evidence" value="ECO:0007669"/>
    <property type="project" value="UniProtKB-KW"/>
</dbReference>
<dbReference type="Pfam" id="PF00027">
    <property type="entry name" value="cNMP_binding"/>
    <property type="match status" value="1"/>
</dbReference>
<evidence type="ECO:0000259" key="4">
    <source>
        <dbReference type="PROSITE" id="PS50042"/>
    </source>
</evidence>
<feature type="domain" description="Cyclic nucleotide-binding" evidence="4">
    <location>
        <begin position="19"/>
        <end position="98"/>
    </location>
</feature>
<proteinExistence type="predicted"/>
<dbReference type="InterPro" id="IPR050397">
    <property type="entry name" value="Env_Response_Regulators"/>
</dbReference>
<sequence>MSLSLAATTTAALPRANLLLAQMPASDRARWTEQLETVELLKGRVLFEAGSPATHVYFPIGAIVSLIHTTHSGASAQVAMIGSEGAVGLAAAMGGESPACRAVVQRAGLAHRLRVATVRDEFVRPGGAAPMLLRYVQSLLTQIAHTAVCNRHHSLERQLCRWLLLSLDRQHGHSELSVTQELISNLLGVRREGVTESAQRLQAAGLIRYSRGHIAVLDRPGLEARACECYALLKQDFQRLLPQDLDGVNAATSATTFAPVAVQA</sequence>
<keyword evidence="2" id="KW-0238">DNA-binding</keyword>
<dbReference type="PANTHER" id="PTHR24567">
    <property type="entry name" value="CRP FAMILY TRANSCRIPTIONAL REGULATORY PROTEIN"/>
    <property type="match status" value="1"/>
</dbReference>
<dbReference type="InterPro" id="IPR012318">
    <property type="entry name" value="HTH_CRP"/>
</dbReference>
<dbReference type="Pfam" id="PF13545">
    <property type="entry name" value="HTH_Crp_2"/>
    <property type="match status" value="1"/>
</dbReference>
<dbReference type="EMBL" id="NIOF01000002">
    <property type="protein sequence ID" value="OWQ92226.1"/>
    <property type="molecule type" value="Genomic_DNA"/>
</dbReference>
<dbReference type="OrthoDB" id="8969464at2"/>
<name>A0A246JHU1_9BURK</name>
<dbReference type="InterPro" id="IPR036390">
    <property type="entry name" value="WH_DNA-bd_sf"/>
</dbReference>
<dbReference type="CDD" id="cd00038">
    <property type="entry name" value="CAP_ED"/>
    <property type="match status" value="1"/>
</dbReference>